<dbReference type="Pfam" id="PF09911">
    <property type="entry name" value="DUF2140"/>
    <property type="match status" value="1"/>
</dbReference>
<dbReference type="PATRIC" id="fig|1423801.4.peg.204"/>
<name>A0A0R1V1F5_9LACO</name>
<keyword evidence="2" id="KW-1185">Reference proteome</keyword>
<protein>
    <recommendedName>
        <fullName evidence="3">Extracellular protein</fullName>
    </recommendedName>
</protein>
<dbReference type="EMBL" id="AZFQ01000026">
    <property type="protein sequence ID" value="KRL99501.1"/>
    <property type="molecule type" value="Genomic_DNA"/>
</dbReference>
<dbReference type="RefSeq" id="WP_054756560.1">
    <property type="nucleotide sequence ID" value="NZ_AZFQ01000026.1"/>
</dbReference>
<dbReference type="Proteomes" id="UP000051166">
    <property type="component" value="Unassembled WGS sequence"/>
</dbReference>
<proteinExistence type="predicted"/>
<accession>A0A0R1V1F5</accession>
<comment type="caution">
    <text evidence="1">The sequence shown here is derived from an EMBL/GenBank/DDBJ whole genome shotgun (WGS) entry which is preliminary data.</text>
</comment>
<organism evidence="1 2">
    <name type="scientific">Liquorilactobacillus satsumensis DSM 16230 = JCM 12392</name>
    <dbReference type="NCBI Taxonomy" id="1423801"/>
    <lineage>
        <taxon>Bacteria</taxon>
        <taxon>Bacillati</taxon>
        <taxon>Bacillota</taxon>
        <taxon>Bacilli</taxon>
        <taxon>Lactobacillales</taxon>
        <taxon>Lactobacillaceae</taxon>
        <taxon>Liquorilactobacillus</taxon>
    </lineage>
</organism>
<dbReference type="GeneID" id="98307661"/>
<sequence>MIRKRTHAPDKQRPNYWKWAFGLLLALVLGSGLFLVHQATTTTTVQKQVTTQKLTGRFTTLNVRMNKEQLNGVVNHYLTQQQKGKKIKYFFNVGQSVALVGTTKILGQNVSFSLYTRPTVTAGGNIVLHAKSVAIGSLNVPPSFILNYVKNNYNLGKWMTINSRAKTITLHLSEVSLKQGVRIRAQKIDLQKDDFRFRVDIPLESAQ</sequence>
<evidence type="ECO:0008006" key="3">
    <source>
        <dbReference type="Google" id="ProtNLM"/>
    </source>
</evidence>
<evidence type="ECO:0000313" key="2">
    <source>
        <dbReference type="Proteomes" id="UP000051166"/>
    </source>
</evidence>
<dbReference type="OrthoDB" id="2241695at2"/>
<evidence type="ECO:0000313" key="1">
    <source>
        <dbReference type="EMBL" id="KRL99501.1"/>
    </source>
</evidence>
<dbReference type="AlphaFoldDB" id="A0A0R1V1F5"/>
<dbReference type="STRING" id="1423801.FD50_GL000202"/>
<reference evidence="1 2" key="1">
    <citation type="journal article" date="2015" name="Genome Announc.">
        <title>Expanding the biotechnology potential of lactobacilli through comparative genomics of 213 strains and associated genera.</title>
        <authorList>
            <person name="Sun Z."/>
            <person name="Harris H.M."/>
            <person name="McCann A."/>
            <person name="Guo C."/>
            <person name="Argimon S."/>
            <person name="Zhang W."/>
            <person name="Yang X."/>
            <person name="Jeffery I.B."/>
            <person name="Cooney J.C."/>
            <person name="Kagawa T.F."/>
            <person name="Liu W."/>
            <person name="Song Y."/>
            <person name="Salvetti E."/>
            <person name="Wrobel A."/>
            <person name="Rasinkangas P."/>
            <person name="Parkhill J."/>
            <person name="Rea M.C."/>
            <person name="O'Sullivan O."/>
            <person name="Ritari J."/>
            <person name="Douillard F.P."/>
            <person name="Paul Ross R."/>
            <person name="Yang R."/>
            <person name="Briner A.E."/>
            <person name="Felis G.E."/>
            <person name="de Vos W.M."/>
            <person name="Barrangou R."/>
            <person name="Klaenhammer T.R."/>
            <person name="Caufield P.W."/>
            <person name="Cui Y."/>
            <person name="Zhang H."/>
            <person name="O'Toole P.W."/>
        </authorList>
    </citation>
    <scope>NUCLEOTIDE SEQUENCE [LARGE SCALE GENOMIC DNA]</scope>
    <source>
        <strain evidence="1 2">DSM 16230</strain>
    </source>
</reference>
<dbReference type="InterPro" id="IPR018672">
    <property type="entry name" value="DUF2140"/>
</dbReference>
<gene>
    <name evidence="1" type="ORF">FD50_GL000202</name>
</gene>